<comment type="caution">
    <text evidence="3">The sequence shown here is derived from an EMBL/GenBank/DDBJ whole genome shotgun (WGS) entry which is preliminary data.</text>
</comment>
<dbReference type="Pfam" id="PF01058">
    <property type="entry name" value="Oxidored_q6"/>
    <property type="match status" value="1"/>
</dbReference>
<dbReference type="Gene3D" id="3.40.50.700">
    <property type="entry name" value="NADH:ubiquinone oxidoreductase-like, 20kDa subunit"/>
    <property type="match status" value="1"/>
</dbReference>
<keyword evidence="4" id="KW-1185">Reference proteome</keyword>
<dbReference type="InterPro" id="IPR037024">
    <property type="entry name" value="NiFe_Hase_small_N_sf"/>
</dbReference>
<dbReference type="GO" id="GO:0016491">
    <property type="term" value="F:oxidoreductase activity"/>
    <property type="evidence" value="ECO:0007669"/>
    <property type="project" value="UniProtKB-KW"/>
</dbReference>
<sequence length="257" mass="29048">MAEKPRVAFFDFAGCEGDQLQIANLEEKILDLVKIVDVVSFREVMSEHSDNYDIAFVEGSITNSHAEERLKEIRDNADIVVAIGACATIGGINSIRNVQDFEKVQDRVYGEKADYFESWEKAKPADAVVSVDYYVHGCPIEPDEFLHVVESLVRGKEPNIPNYPVCVECKLNENVCAFERDEFCLGPVTRAGCDACCVNEGTRCWGCRGLIDNPNEDAHKEVLDEYGLSAEEILNEFSLYFAWQQETREKEEEVEKK</sequence>
<dbReference type="PANTHER" id="PTHR42845:SF1">
    <property type="entry name" value="HYDROGENASE SMALL SUBUNIT"/>
    <property type="match status" value="1"/>
</dbReference>
<evidence type="ECO:0000313" key="4">
    <source>
        <dbReference type="Proteomes" id="UP000070589"/>
    </source>
</evidence>
<accession>A0A133U496</accession>
<organism evidence="3 4">
    <name type="scientific">candidate division MSBL1 archaeon SCGC-AAA259D14</name>
    <dbReference type="NCBI Taxonomy" id="1698261"/>
    <lineage>
        <taxon>Archaea</taxon>
        <taxon>Methanobacteriati</taxon>
        <taxon>Methanobacteriota</taxon>
        <taxon>candidate division MSBL1</taxon>
    </lineage>
</organism>
<dbReference type="InterPro" id="IPR006137">
    <property type="entry name" value="NADH_UbQ_OxRdtase-like_20kDa"/>
</dbReference>
<name>A0A133U496_9EURY</name>
<keyword evidence="3" id="KW-0830">Ubiquinone</keyword>
<evidence type="ECO:0000259" key="2">
    <source>
        <dbReference type="Pfam" id="PF01058"/>
    </source>
</evidence>
<feature type="domain" description="NADH:ubiquinone oxidoreductase-like 20kDa subunit" evidence="2">
    <location>
        <begin position="15"/>
        <end position="151"/>
    </location>
</feature>
<dbReference type="AlphaFoldDB" id="A0A133U496"/>
<dbReference type="PANTHER" id="PTHR42845">
    <property type="entry name" value="COENZYME F420-REDUCING HYDROGENASE, GAMMA SUBUNIT"/>
    <property type="match status" value="1"/>
</dbReference>
<dbReference type="Proteomes" id="UP000070589">
    <property type="component" value="Unassembled WGS sequence"/>
</dbReference>
<proteinExistence type="predicted"/>
<dbReference type="SUPFAM" id="SSF56770">
    <property type="entry name" value="HydA/Nqo6-like"/>
    <property type="match status" value="1"/>
</dbReference>
<protein>
    <submittedName>
        <fullName evidence="3">NADH:ubiquinone oxidoreductase</fullName>
    </submittedName>
</protein>
<evidence type="ECO:0000313" key="3">
    <source>
        <dbReference type="EMBL" id="KXA89011.1"/>
    </source>
</evidence>
<keyword evidence="1" id="KW-0560">Oxidoreductase</keyword>
<dbReference type="EMBL" id="LHXL01000063">
    <property type="protein sequence ID" value="KXA89011.1"/>
    <property type="molecule type" value="Genomic_DNA"/>
</dbReference>
<dbReference type="InterPro" id="IPR051349">
    <property type="entry name" value="Hydrogenase_assoc-protein"/>
</dbReference>
<gene>
    <name evidence="3" type="ORF">AKJ62_03990</name>
</gene>
<reference evidence="3 4" key="1">
    <citation type="journal article" date="2016" name="Sci. Rep.">
        <title>Metabolic traits of an uncultured archaeal lineage -MSBL1- from brine pools of the Red Sea.</title>
        <authorList>
            <person name="Mwirichia R."/>
            <person name="Alam I."/>
            <person name="Rashid M."/>
            <person name="Vinu M."/>
            <person name="Ba-Alawi W."/>
            <person name="Anthony Kamau A."/>
            <person name="Kamanda Ngugi D."/>
            <person name="Goker M."/>
            <person name="Klenk H.P."/>
            <person name="Bajic V."/>
            <person name="Stingl U."/>
        </authorList>
    </citation>
    <scope>NUCLEOTIDE SEQUENCE [LARGE SCALE GENOMIC DNA]</scope>
    <source>
        <strain evidence="3">SCGC-AAA259D14</strain>
    </source>
</reference>
<dbReference type="GO" id="GO:0051536">
    <property type="term" value="F:iron-sulfur cluster binding"/>
    <property type="evidence" value="ECO:0007669"/>
    <property type="project" value="InterPro"/>
</dbReference>
<dbReference type="PATRIC" id="fig|1698261.3.peg.954"/>
<evidence type="ECO:0000256" key="1">
    <source>
        <dbReference type="ARBA" id="ARBA00023002"/>
    </source>
</evidence>